<dbReference type="CDD" id="cd04301">
    <property type="entry name" value="NAT_SF"/>
    <property type="match status" value="1"/>
</dbReference>
<evidence type="ECO:0000256" key="2">
    <source>
        <dbReference type="ARBA" id="ARBA00023315"/>
    </source>
</evidence>
<evidence type="ECO:0000313" key="4">
    <source>
        <dbReference type="EMBL" id="AYB43878.1"/>
    </source>
</evidence>
<evidence type="ECO:0000313" key="5">
    <source>
        <dbReference type="Proteomes" id="UP000266552"/>
    </source>
</evidence>
<evidence type="ECO:0000259" key="3">
    <source>
        <dbReference type="PROSITE" id="PS51186"/>
    </source>
</evidence>
<dbReference type="GO" id="GO:0016747">
    <property type="term" value="F:acyltransferase activity, transferring groups other than amino-acyl groups"/>
    <property type="evidence" value="ECO:0007669"/>
    <property type="project" value="InterPro"/>
</dbReference>
<dbReference type="Proteomes" id="UP000266552">
    <property type="component" value="Chromosome"/>
</dbReference>
<organism evidence="4 5">
    <name type="scientific">Paenibacillus lautus</name>
    <name type="common">Bacillus lautus</name>
    <dbReference type="NCBI Taxonomy" id="1401"/>
    <lineage>
        <taxon>Bacteria</taxon>
        <taxon>Bacillati</taxon>
        <taxon>Bacillota</taxon>
        <taxon>Bacilli</taxon>
        <taxon>Bacillales</taxon>
        <taxon>Paenibacillaceae</taxon>
        <taxon>Paenibacillus</taxon>
    </lineage>
</organism>
<evidence type="ECO:0000256" key="1">
    <source>
        <dbReference type="ARBA" id="ARBA00022679"/>
    </source>
</evidence>
<dbReference type="Pfam" id="PF00583">
    <property type="entry name" value="Acetyltransf_1"/>
    <property type="match status" value="1"/>
</dbReference>
<proteinExistence type="predicted"/>
<dbReference type="SUPFAM" id="SSF55729">
    <property type="entry name" value="Acyl-CoA N-acyltransferases (Nat)"/>
    <property type="match status" value="1"/>
</dbReference>
<dbReference type="PANTHER" id="PTHR43877">
    <property type="entry name" value="AMINOALKYLPHOSPHONATE N-ACETYLTRANSFERASE-RELATED-RELATED"/>
    <property type="match status" value="1"/>
</dbReference>
<dbReference type="RefSeq" id="WP_119847796.1">
    <property type="nucleotide sequence ID" value="NZ_CP032412.1"/>
</dbReference>
<dbReference type="KEGG" id="plw:D5F53_11480"/>
<keyword evidence="2" id="KW-0012">Acyltransferase</keyword>
<feature type="domain" description="N-acetyltransferase" evidence="3">
    <location>
        <begin position="2"/>
        <end position="159"/>
    </location>
</feature>
<dbReference type="EMBL" id="CP032412">
    <property type="protein sequence ID" value="AYB43878.1"/>
    <property type="molecule type" value="Genomic_DNA"/>
</dbReference>
<dbReference type="InterPro" id="IPR050832">
    <property type="entry name" value="Bact_Acetyltransf"/>
</dbReference>
<keyword evidence="5" id="KW-1185">Reference proteome</keyword>
<dbReference type="InterPro" id="IPR016181">
    <property type="entry name" value="Acyl_CoA_acyltransferase"/>
</dbReference>
<reference evidence="4 5" key="1">
    <citation type="submission" date="2018-09" db="EMBL/GenBank/DDBJ databases">
        <title>Genome Sequence of Paenibacillus lautus Strain E7593-69, Azo Dye-Degrading Bacteria, Isolated from Commercial Tattoo Inks.</title>
        <authorList>
            <person name="Nho S.W."/>
            <person name="Kim S.-J."/>
            <person name="Kweon O."/>
            <person name="Cerniglia C.E."/>
        </authorList>
    </citation>
    <scope>NUCLEOTIDE SEQUENCE [LARGE SCALE GENOMIC DNA]</scope>
    <source>
        <strain evidence="4 5">E7593-69</strain>
    </source>
</reference>
<dbReference type="PANTHER" id="PTHR43877:SF2">
    <property type="entry name" value="AMINOALKYLPHOSPHONATE N-ACETYLTRANSFERASE-RELATED"/>
    <property type="match status" value="1"/>
</dbReference>
<dbReference type="AlphaFoldDB" id="A0A385TLJ1"/>
<accession>A0A385TLJ1</accession>
<dbReference type="PROSITE" id="PS51186">
    <property type="entry name" value="GNAT"/>
    <property type="match status" value="1"/>
</dbReference>
<name>A0A385TLJ1_PAELA</name>
<sequence>MYAHRPLRDEDLQTVCSFPQTPEELFYMSPRSEFPLTPDQILSLLENRFDPTVIVEESTGQVVAYANFYEDADGSLWLGNVVVAPSHRGLGAAQKLLRTMMDIAKEKYEMERFYLSCHNTNSRGLVFYHKLGFEPFDVRITTLDDDRKMITIQMRLDLV</sequence>
<gene>
    <name evidence="4" type="ORF">D5F53_11480</name>
</gene>
<dbReference type="Gene3D" id="3.40.630.30">
    <property type="match status" value="1"/>
</dbReference>
<protein>
    <submittedName>
        <fullName evidence="4">GNAT family N-acetyltransferase</fullName>
    </submittedName>
</protein>
<dbReference type="InterPro" id="IPR000182">
    <property type="entry name" value="GNAT_dom"/>
</dbReference>
<keyword evidence="1 4" id="KW-0808">Transferase</keyword>